<feature type="signal peptide" evidence="2">
    <location>
        <begin position="1"/>
        <end position="26"/>
    </location>
</feature>
<keyword evidence="4" id="KW-1185">Reference proteome</keyword>
<dbReference type="RefSeq" id="WP_110322115.1">
    <property type="nucleotide sequence ID" value="NZ_QJKD01000003.1"/>
</dbReference>
<evidence type="ECO:0000256" key="2">
    <source>
        <dbReference type="SAM" id="SignalP"/>
    </source>
</evidence>
<evidence type="ECO:0008006" key="5">
    <source>
        <dbReference type="Google" id="ProtNLM"/>
    </source>
</evidence>
<evidence type="ECO:0000313" key="3">
    <source>
        <dbReference type="EMBL" id="PXX54989.1"/>
    </source>
</evidence>
<dbReference type="EMBL" id="QJKD01000003">
    <property type="protein sequence ID" value="PXX54989.1"/>
    <property type="molecule type" value="Genomic_DNA"/>
</dbReference>
<accession>A0A2V3YCP2</accession>
<gene>
    <name evidence="3" type="ORF">DFR60_10339</name>
</gene>
<comment type="caution">
    <text evidence="3">The sequence shown here is derived from an EMBL/GenBank/DDBJ whole genome shotgun (WGS) entry which is preliminary data.</text>
</comment>
<proteinExistence type="predicted"/>
<dbReference type="GeneID" id="86060554"/>
<organism evidence="3 4">
    <name type="scientific">Hungatella effluvii</name>
    <dbReference type="NCBI Taxonomy" id="1096246"/>
    <lineage>
        <taxon>Bacteria</taxon>
        <taxon>Bacillati</taxon>
        <taxon>Bacillota</taxon>
        <taxon>Clostridia</taxon>
        <taxon>Lachnospirales</taxon>
        <taxon>Lachnospiraceae</taxon>
        <taxon>Hungatella</taxon>
    </lineage>
</organism>
<reference evidence="3 4" key="1">
    <citation type="submission" date="2018-05" db="EMBL/GenBank/DDBJ databases">
        <title>Genomic Encyclopedia of Type Strains, Phase IV (KMG-IV): sequencing the most valuable type-strain genomes for metagenomic binning, comparative biology and taxonomic classification.</title>
        <authorList>
            <person name="Goeker M."/>
        </authorList>
    </citation>
    <scope>NUCLEOTIDE SEQUENCE [LARGE SCALE GENOMIC DNA]</scope>
    <source>
        <strain evidence="3 4">DSM 24995</strain>
    </source>
</reference>
<evidence type="ECO:0000256" key="1">
    <source>
        <dbReference type="SAM" id="Phobius"/>
    </source>
</evidence>
<keyword evidence="1" id="KW-1133">Transmembrane helix</keyword>
<protein>
    <recommendedName>
        <fullName evidence="5">Ig-like domain-containing protein</fullName>
    </recommendedName>
</protein>
<evidence type="ECO:0000313" key="4">
    <source>
        <dbReference type="Proteomes" id="UP000248057"/>
    </source>
</evidence>
<sequence>MTGVGKRYLYTVLLILLFLPCKNAYAAEAESLPSEDEEFFLEEKWGLESLPSDESVGDLLERLKNAKTIENPRLERTYQEGDRRFTYTLPNQMNFRASVPDGAMTDGPVTFLPMKSAYVTVTRNGMMEKVSEDGVYTSPGNYVFSMMVFPEEYQGTDMNSYRVPFEFQILPDVVSSLTLYVPPEGFYITGITFDGEDRAPENPEWEFIHRDGSYTVRMLDQETGTIPCEASFTRDTTAPFLFITPEQETDVVKEPIMISVSEPGASIQAFYNGSEGVLVSNVISTEGRYEFYVSDAAGNSRYYILRMKGRVKGPERKTIILTIIGVAGVLGFLIYQRRHMRFL</sequence>
<keyword evidence="2" id="KW-0732">Signal</keyword>
<dbReference type="AlphaFoldDB" id="A0A2V3YCP2"/>
<feature type="transmembrane region" description="Helical" evidence="1">
    <location>
        <begin position="318"/>
        <end position="335"/>
    </location>
</feature>
<keyword evidence="1" id="KW-0812">Transmembrane</keyword>
<keyword evidence="1" id="KW-0472">Membrane</keyword>
<feature type="chain" id="PRO_5016060861" description="Ig-like domain-containing protein" evidence="2">
    <location>
        <begin position="27"/>
        <end position="343"/>
    </location>
</feature>
<dbReference type="Proteomes" id="UP000248057">
    <property type="component" value="Unassembled WGS sequence"/>
</dbReference>
<name>A0A2V3YCP2_9FIRM</name>